<dbReference type="Pfam" id="PF17384">
    <property type="entry name" value="DUF150_C"/>
    <property type="match status" value="1"/>
</dbReference>
<dbReference type="InterPro" id="IPR036847">
    <property type="entry name" value="RimP_C_sf"/>
</dbReference>
<comment type="function">
    <text evidence="3">Required for maturation of 30S ribosomal subunits.</text>
</comment>
<dbReference type="Pfam" id="PF02576">
    <property type="entry name" value="RimP_N"/>
    <property type="match status" value="1"/>
</dbReference>
<accession>A0A7C4XLU0</accession>
<sequence length="146" mass="17266">MAEIDLNSITERVKLILKDMNFRLYDIQFNKVSRVLRIFIDREDSSVTIRDCEVVSNEISQELDRMDIINFPYTLEVSSPGIERQLTRPEHYHWALGKLIEIRLKDREIRGYLREVRNEGPVLALKSGESLIPYEQIIKARVIQEY</sequence>
<evidence type="ECO:0000256" key="2">
    <source>
        <dbReference type="ARBA" id="ARBA00022517"/>
    </source>
</evidence>
<feature type="domain" description="Ribosome maturation factor RimP C-terminal" evidence="5">
    <location>
        <begin position="86"/>
        <end position="144"/>
    </location>
</feature>
<evidence type="ECO:0000313" key="6">
    <source>
        <dbReference type="EMBL" id="HGV98338.1"/>
    </source>
</evidence>
<dbReference type="FunFam" id="3.30.300.70:FF:000001">
    <property type="entry name" value="Ribosome maturation factor RimP"/>
    <property type="match status" value="1"/>
</dbReference>
<dbReference type="GO" id="GO:0005829">
    <property type="term" value="C:cytosol"/>
    <property type="evidence" value="ECO:0007669"/>
    <property type="project" value="TreeGrafter"/>
</dbReference>
<reference evidence="6" key="1">
    <citation type="journal article" date="2020" name="mSystems">
        <title>Genome- and Community-Level Interaction Insights into Carbon Utilization and Element Cycling Functions of Hydrothermarchaeota in Hydrothermal Sediment.</title>
        <authorList>
            <person name="Zhou Z."/>
            <person name="Liu Y."/>
            <person name="Xu W."/>
            <person name="Pan J."/>
            <person name="Luo Z.H."/>
            <person name="Li M."/>
        </authorList>
    </citation>
    <scope>NUCLEOTIDE SEQUENCE [LARGE SCALE GENOMIC DNA]</scope>
    <source>
        <strain evidence="6">SpSt-774</strain>
    </source>
</reference>
<keyword evidence="1 3" id="KW-0963">Cytoplasm</keyword>
<dbReference type="HAMAP" id="MF_01077">
    <property type="entry name" value="RimP"/>
    <property type="match status" value="1"/>
</dbReference>
<evidence type="ECO:0000256" key="1">
    <source>
        <dbReference type="ARBA" id="ARBA00022490"/>
    </source>
</evidence>
<dbReference type="InterPro" id="IPR028989">
    <property type="entry name" value="RimP_N"/>
</dbReference>
<dbReference type="Gene3D" id="3.30.300.70">
    <property type="entry name" value="RimP-like superfamily, N-terminal"/>
    <property type="match status" value="1"/>
</dbReference>
<protein>
    <recommendedName>
        <fullName evidence="3">Ribosome maturation factor RimP</fullName>
    </recommendedName>
</protein>
<dbReference type="GO" id="GO:0000028">
    <property type="term" value="P:ribosomal small subunit assembly"/>
    <property type="evidence" value="ECO:0007669"/>
    <property type="project" value="TreeGrafter"/>
</dbReference>
<keyword evidence="2 3" id="KW-0690">Ribosome biogenesis</keyword>
<comment type="similarity">
    <text evidence="3">Belongs to the RimP family.</text>
</comment>
<feature type="domain" description="Ribosome maturation factor RimP N-terminal" evidence="4">
    <location>
        <begin position="15"/>
        <end position="83"/>
    </location>
</feature>
<organism evidence="6">
    <name type="scientific">candidate division WOR-3 bacterium</name>
    <dbReference type="NCBI Taxonomy" id="2052148"/>
    <lineage>
        <taxon>Bacteria</taxon>
        <taxon>Bacteria division WOR-3</taxon>
    </lineage>
</organism>
<dbReference type="SUPFAM" id="SSF74942">
    <property type="entry name" value="YhbC-like, C-terminal domain"/>
    <property type="match status" value="1"/>
</dbReference>
<gene>
    <name evidence="3" type="primary">rimP</name>
    <name evidence="6" type="ORF">ENV60_08610</name>
</gene>
<dbReference type="InterPro" id="IPR035956">
    <property type="entry name" value="RimP_N_sf"/>
</dbReference>
<dbReference type="InterPro" id="IPR028998">
    <property type="entry name" value="RimP_C"/>
</dbReference>
<proteinExistence type="inferred from homology"/>
<name>A0A7C4XLU0_UNCW3</name>
<dbReference type="EMBL" id="DTGZ01000161">
    <property type="protein sequence ID" value="HGV98338.1"/>
    <property type="molecule type" value="Genomic_DNA"/>
</dbReference>
<comment type="caution">
    <text evidence="6">The sequence shown here is derived from an EMBL/GenBank/DDBJ whole genome shotgun (WGS) entry which is preliminary data.</text>
</comment>
<dbReference type="InterPro" id="IPR003728">
    <property type="entry name" value="Ribosome_maturation_RimP"/>
</dbReference>
<evidence type="ECO:0000256" key="3">
    <source>
        <dbReference type="HAMAP-Rule" id="MF_01077"/>
    </source>
</evidence>
<dbReference type="PANTHER" id="PTHR33867:SF1">
    <property type="entry name" value="RIBOSOME MATURATION FACTOR RIMP"/>
    <property type="match status" value="1"/>
</dbReference>
<evidence type="ECO:0000259" key="4">
    <source>
        <dbReference type="Pfam" id="PF02576"/>
    </source>
</evidence>
<dbReference type="PANTHER" id="PTHR33867">
    <property type="entry name" value="RIBOSOME MATURATION FACTOR RIMP"/>
    <property type="match status" value="1"/>
</dbReference>
<dbReference type="GO" id="GO:0006412">
    <property type="term" value="P:translation"/>
    <property type="evidence" value="ECO:0007669"/>
    <property type="project" value="TreeGrafter"/>
</dbReference>
<evidence type="ECO:0000259" key="5">
    <source>
        <dbReference type="Pfam" id="PF17384"/>
    </source>
</evidence>
<dbReference type="CDD" id="cd01734">
    <property type="entry name" value="YlxS_C"/>
    <property type="match status" value="1"/>
</dbReference>
<comment type="subcellular location">
    <subcellularLocation>
        <location evidence="3">Cytoplasm</location>
    </subcellularLocation>
</comment>
<dbReference type="SUPFAM" id="SSF75420">
    <property type="entry name" value="YhbC-like, N-terminal domain"/>
    <property type="match status" value="1"/>
</dbReference>
<dbReference type="AlphaFoldDB" id="A0A7C4XLU0"/>